<evidence type="ECO:0000256" key="3">
    <source>
        <dbReference type="ARBA" id="ARBA00022692"/>
    </source>
</evidence>
<feature type="transmembrane region" description="Helical" evidence="6">
    <location>
        <begin position="161"/>
        <end position="184"/>
    </location>
</feature>
<sequence length="520" mass="60591">MENISKIKSQPEEIINIDEAMELEDSPIVSGSSKSSIYIYFSMLIFTACVTVAYCVMVLADKPLESSLDRTAFFKYEIVFYLLISIYLWGFFSLWIAIRNNIPSFEYSAFNACLDGHSVYVKNILVLVSISVFISAFSKIISSRVVNVAESEDVVKNISFWSYFIGNFPNITLGIASFWLIIFIKNMGINYIAYKMHFNSFIDRIKENEKNIKMIGVINRASGRSMYENISDWARFIFKSISKDGRAIHYTDLKLKFNNSVLEAIYSFFEYSPDKKITENEIIQMYKSIINERKNILDALSQTKVLLVKFNQLMSVVCYPLAFFTMQNIIGMNFSYIDILSHTQLLLSVKFIFEGVVQEIFNSLFFIFFIRSFDIGDIIDINGDLYKVVDMGILQSEYIKNGKLVIIPNSRLMSAKIINFRLCKFKDTVFEFKLRTVDFLKISKDLEVEIRNYTRKNKKMFSDRFELKEYNFEPNDVQIIKVQVTFKLKAHKLTKIKEEEDLFKLMVIEFLKKREAELVG</sequence>
<dbReference type="PANTHER" id="PTHR31618">
    <property type="entry name" value="MECHANOSENSITIVE ION CHANNEL PROTEIN 5"/>
    <property type="match status" value="1"/>
</dbReference>
<dbReference type="AlphaFoldDB" id="A0A9P6H0R2"/>
<name>A0A9P6H0R2_9MICR</name>
<organism evidence="8 9">
    <name type="scientific">Nosema granulosis</name>
    <dbReference type="NCBI Taxonomy" id="83296"/>
    <lineage>
        <taxon>Eukaryota</taxon>
        <taxon>Fungi</taxon>
        <taxon>Fungi incertae sedis</taxon>
        <taxon>Microsporidia</taxon>
        <taxon>Nosematidae</taxon>
        <taxon>Nosema</taxon>
    </lineage>
</organism>
<evidence type="ECO:0000313" key="8">
    <source>
        <dbReference type="EMBL" id="KAF9764856.1"/>
    </source>
</evidence>
<proteinExistence type="inferred from homology"/>
<evidence type="ECO:0000256" key="1">
    <source>
        <dbReference type="ARBA" id="ARBA00004141"/>
    </source>
</evidence>
<dbReference type="OrthoDB" id="544685at2759"/>
<evidence type="ECO:0000256" key="2">
    <source>
        <dbReference type="ARBA" id="ARBA00008017"/>
    </source>
</evidence>
<evidence type="ECO:0000259" key="7">
    <source>
        <dbReference type="Pfam" id="PF00924"/>
    </source>
</evidence>
<keyword evidence="3 6" id="KW-0812">Transmembrane</keyword>
<dbReference type="InterPro" id="IPR006685">
    <property type="entry name" value="MscS_channel_2nd"/>
</dbReference>
<dbReference type="Gene3D" id="2.30.30.60">
    <property type="match status" value="1"/>
</dbReference>
<evidence type="ECO:0000256" key="4">
    <source>
        <dbReference type="ARBA" id="ARBA00022989"/>
    </source>
</evidence>
<dbReference type="PANTHER" id="PTHR31618:SF1">
    <property type="entry name" value="EF-HAND DOMAIN-CONTAINING PROTEIN"/>
    <property type="match status" value="1"/>
</dbReference>
<dbReference type="GO" id="GO:0006820">
    <property type="term" value="P:monoatomic anion transport"/>
    <property type="evidence" value="ECO:0007669"/>
    <property type="project" value="TreeGrafter"/>
</dbReference>
<feature type="transmembrane region" description="Helical" evidence="6">
    <location>
        <begin position="79"/>
        <end position="98"/>
    </location>
</feature>
<reference evidence="8 9" key="1">
    <citation type="journal article" date="2020" name="Genome Biol. Evol.">
        <title>Comparative genomics of strictly vertically transmitted, feminizing microsporidia endosymbionts of amphipod crustaceans.</title>
        <authorList>
            <person name="Cormier A."/>
            <person name="Chebbi M.A."/>
            <person name="Giraud I."/>
            <person name="Wattier R."/>
            <person name="Teixeira M."/>
            <person name="Gilbert C."/>
            <person name="Rigaud T."/>
            <person name="Cordaux R."/>
        </authorList>
    </citation>
    <scope>NUCLEOTIDE SEQUENCE [LARGE SCALE GENOMIC DNA]</scope>
    <source>
        <strain evidence="8 9">Ou3-Ou53</strain>
    </source>
</reference>
<dbReference type="GO" id="GO:0008381">
    <property type="term" value="F:mechanosensitive monoatomic ion channel activity"/>
    <property type="evidence" value="ECO:0007669"/>
    <property type="project" value="TreeGrafter"/>
</dbReference>
<evidence type="ECO:0000256" key="5">
    <source>
        <dbReference type="ARBA" id="ARBA00023136"/>
    </source>
</evidence>
<gene>
    <name evidence="8" type="primary">msy1</name>
    <name evidence="8" type="ORF">NGRA_0229</name>
</gene>
<protein>
    <submittedName>
        <fullName evidence="8">Mechanosensitive ion channel protein Msy1</fullName>
    </submittedName>
</protein>
<evidence type="ECO:0000313" key="9">
    <source>
        <dbReference type="Proteomes" id="UP000740883"/>
    </source>
</evidence>
<comment type="caution">
    <text evidence="8">The sequence shown here is derived from an EMBL/GenBank/DDBJ whole genome shotgun (WGS) entry which is preliminary data.</text>
</comment>
<dbReference type="Proteomes" id="UP000740883">
    <property type="component" value="Unassembled WGS sequence"/>
</dbReference>
<keyword evidence="4 6" id="KW-1133">Transmembrane helix</keyword>
<comment type="similarity">
    <text evidence="2">Belongs to the MscS (TC 1.A.23) family.</text>
</comment>
<feature type="transmembrane region" description="Helical" evidence="6">
    <location>
        <begin position="119"/>
        <end position="141"/>
    </location>
</feature>
<feature type="transmembrane region" description="Helical" evidence="6">
    <location>
        <begin position="37"/>
        <end position="59"/>
    </location>
</feature>
<accession>A0A9P6H0R2</accession>
<keyword evidence="9" id="KW-1185">Reference proteome</keyword>
<dbReference type="InterPro" id="IPR010920">
    <property type="entry name" value="LSM_dom_sf"/>
</dbReference>
<keyword evidence="5 6" id="KW-0472">Membrane</keyword>
<feature type="transmembrane region" description="Helical" evidence="6">
    <location>
        <begin position="313"/>
        <end position="331"/>
    </location>
</feature>
<dbReference type="EMBL" id="SBJO01000007">
    <property type="protein sequence ID" value="KAF9764856.1"/>
    <property type="molecule type" value="Genomic_DNA"/>
</dbReference>
<dbReference type="SUPFAM" id="SSF50182">
    <property type="entry name" value="Sm-like ribonucleoproteins"/>
    <property type="match status" value="1"/>
</dbReference>
<dbReference type="InterPro" id="IPR016688">
    <property type="entry name" value="MscS-like_plants/fungi"/>
</dbReference>
<comment type="subcellular location">
    <subcellularLocation>
        <location evidence="1">Membrane</location>
        <topology evidence="1">Multi-pass membrane protein</topology>
    </subcellularLocation>
</comment>
<feature type="domain" description="Mechanosensitive ion channel MscS" evidence="7">
    <location>
        <begin position="356"/>
        <end position="421"/>
    </location>
</feature>
<dbReference type="GO" id="GO:0005886">
    <property type="term" value="C:plasma membrane"/>
    <property type="evidence" value="ECO:0007669"/>
    <property type="project" value="TreeGrafter"/>
</dbReference>
<evidence type="ECO:0000256" key="6">
    <source>
        <dbReference type="SAM" id="Phobius"/>
    </source>
</evidence>
<dbReference type="InterPro" id="IPR023408">
    <property type="entry name" value="MscS_beta-dom_sf"/>
</dbReference>
<dbReference type="Pfam" id="PF00924">
    <property type="entry name" value="MS_channel_2nd"/>
    <property type="match status" value="1"/>
</dbReference>